<evidence type="ECO:0000313" key="8">
    <source>
        <dbReference type="Proteomes" id="UP000256695"/>
    </source>
</evidence>
<gene>
    <name evidence="7" type="primary">modA</name>
    <name evidence="7" type="ORF">CQA57_00350</name>
</gene>
<dbReference type="GO" id="GO:0046872">
    <property type="term" value="F:metal ion binding"/>
    <property type="evidence" value="ECO:0007669"/>
    <property type="project" value="UniProtKB-KW"/>
</dbReference>
<keyword evidence="8" id="KW-1185">Reference proteome</keyword>
<dbReference type="AlphaFoldDB" id="A0A3D8JAS5"/>
<dbReference type="GO" id="GO:0030973">
    <property type="term" value="F:molybdate ion binding"/>
    <property type="evidence" value="ECO:0007669"/>
    <property type="project" value="InterPro"/>
</dbReference>
<dbReference type="PANTHER" id="PTHR30632:SF14">
    <property type="entry name" value="TUNGSTATE_MOLYBDATE_CHROMATE-BINDING PROTEIN MODA"/>
    <property type="match status" value="1"/>
</dbReference>
<evidence type="ECO:0000256" key="6">
    <source>
        <dbReference type="PIRSR" id="PIRSR004846-1"/>
    </source>
</evidence>
<comment type="similarity">
    <text evidence="1">Belongs to the bacterial solute-binding protein ModA family.</text>
</comment>
<dbReference type="InterPro" id="IPR044084">
    <property type="entry name" value="AvModA-like_subst-bd"/>
</dbReference>
<name>A0A3D8JAS5_9HELI</name>
<dbReference type="InterPro" id="IPR050682">
    <property type="entry name" value="ModA/WtpA"/>
</dbReference>
<sequence length="239" mass="26732">MKKIFLGIFLFSSVIFADTINILAAANLSKVLEEIKQDFLLTHKNHQINISYLSSGKAYAQIKNNAPIDLFVSADLAYPQKLFEEKLSTQPQIYAQGILVLWSKTNKIDSLQDLLDQNIKNIALPNPELAPYGRAAKEVLEKTHLYKSLESKISQATSISQAHQWVESKNAQAGFGALSLIDKKDSEVSFIIIDAHLYTPIKQALVITNIGKEKSLAKEFATFILNSQELFKKYGYLAP</sequence>
<keyword evidence="4" id="KW-0732">Signal</keyword>
<reference evidence="7 8" key="1">
    <citation type="submission" date="2018-04" db="EMBL/GenBank/DDBJ databases">
        <title>Novel Campyloabacter and Helicobacter Species and Strains.</title>
        <authorList>
            <person name="Mannion A.J."/>
            <person name="Shen Z."/>
            <person name="Fox J.G."/>
        </authorList>
    </citation>
    <scope>NUCLEOTIDE SEQUENCE [LARGE SCALE GENOMIC DNA]</scope>
    <source>
        <strain evidence="7 8">MIT 04-9362</strain>
    </source>
</reference>
<proteinExistence type="inferred from homology"/>
<dbReference type="EMBL" id="NXLX01000001">
    <property type="protein sequence ID" value="RDU74538.1"/>
    <property type="molecule type" value="Genomic_DNA"/>
</dbReference>
<feature type="binding site" evidence="6">
    <location>
        <position position="159"/>
    </location>
    <ligand>
        <name>molybdate</name>
        <dbReference type="ChEBI" id="CHEBI:36264"/>
    </ligand>
</feature>
<feature type="binding site" evidence="6">
    <location>
        <position position="55"/>
    </location>
    <ligand>
        <name>molybdate</name>
        <dbReference type="ChEBI" id="CHEBI:36264"/>
    </ligand>
</feature>
<dbReference type="RefSeq" id="WP_115578247.1">
    <property type="nucleotide sequence ID" value="NZ_NXLX01000001.1"/>
</dbReference>
<dbReference type="FunFam" id="3.40.190.10:FF:000035">
    <property type="entry name" value="Molybdate ABC transporter substrate-binding protein"/>
    <property type="match status" value="1"/>
</dbReference>
<dbReference type="PIRSF" id="PIRSF004846">
    <property type="entry name" value="ModA"/>
    <property type="match status" value="1"/>
</dbReference>
<dbReference type="SUPFAM" id="SSF53850">
    <property type="entry name" value="Periplasmic binding protein-like II"/>
    <property type="match status" value="1"/>
</dbReference>
<evidence type="ECO:0000256" key="5">
    <source>
        <dbReference type="ARBA" id="ARBA00062515"/>
    </source>
</evidence>
<dbReference type="GO" id="GO:1901359">
    <property type="term" value="F:tungstate binding"/>
    <property type="evidence" value="ECO:0007669"/>
    <property type="project" value="UniProtKB-ARBA"/>
</dbReference>
<evidence type="ECO:0000256" key="3">
    <source>
        <dbReference type="ARBA" id="ARBA00022723"/>
    </source>
</evidence>
<dbReference type="Proteomes" id="UP000256695">
    <property type="component" value="Unassembled WGS sequence"/>
</dbReference>
<evidence type="ECO:0000256" key="4">
    <source>
        <dbReference type="ARBA" id="ARBA00022729"/>
    </source>
</evidence>
<dbReference type="Pfam" id="PF13531">
    <property type="entry name" value="SBP_bac_11"/>
    <property type="match status" value="1"/>
</dbReference>
<dbReference type="PANTHER" id="PTHR30632">
    <property type="entry name" value="MOLYBDATE-BINDING PERIPLASMIC PROTEIN"/>
    <property type="match status" value="1"/>
</dbReference>
<dbReference type="Gene3D" id="3.40.190.10">
    <property type="entry name" value="Periplasmic binding protein-like II"/>
    <property type="match status" value="2"/>
</dbReference>
<comment type="caution">
    <text evidence="7">The sequence shown here is derived from an EMBL/GenBank/DDBJ whole genome shotgun (WGS) entry which is preliminary data.</text>
</comment>
<dbReference type="GO" id="GO:0015689">
    <property type="term" value="P:molybdate ion transport"/>
    <property type="evidence" value="ECO:0007669"/>
    <property type="project" value="InterPro"/>
</dbReference>
<keyword evidence="3 6" id="KW-0479">Metal-binding</keyword>
<dbReference type="CDD" id="cd13539">
    <property type="entry name" value="PBP2_AvModA"/>
    <property type="match status" value="1"/>
</dbReference>
<evidence type="ECO:0000256" key="1">
    <source>
        <dbReference type="ARBA" id="ARBA00009175"/>
    </source>
</evidence>
<accession>A0A3D8JAS5</accession>
<protein>
    <submittedName>
        <fullName evidence="7">Molybdate ABC transporter substrate-binding protein</fullName>
    </submittedName>
</protein>
<evidence type="ECO:0000313" key="7">
    <source>
        <dbReference type="EMBL" id="RDU74538.1"/>
    </source>
</evidence>
<evidence type="ECO:0000256" key="2">
    <source>
        <dbReference type="ARBA" id="ARBA00022505"/>
    </source>
</evidence>
<dbReference type="NCBIfam" id="TIGR01256">
    <property type="entry name" value="modA"/>
    <property type="match status" value="1"/>
</dbReference>
<comment type="subunit">
    <text evidence="5">The complex is composed of two ATP-binding proteins (ModC), two transmembrane proteins (ModB) and a solute-binding protein (ModA).</text>
</comment>
<organism evidence="7 8">
    <name type="scientific">Helicobacter anseris</name>
    <dbReference type="NCBI Taxonomy" id="375926"/>
    <lineage>
        <taxon>Bacteria</taxon>
        <taxon>Pseudomonadati</taxon>
        <taxon>Campylobacterota</taxon>
        <taxon>Epsilonproteobacteria</taxon>
        <taxon>Campylobacterales</taxon>
        <taxon>Helicobacteraceae</taxon>
        <taxon>Helicobacter</taxon>
    </lineage>
</organism>
<dbReference type="InterPro" id="IPR005950">
    <property type="entry name" value="ModA"/>
</dbReference>
<dbReference type="OrthoDB" id="9785015at2"/>
<keyword evidence="2 6" id="KW-0500">Molybdenum</keyword>